<gene>
    <name evidence="3" type="ORF">CTI12_AA569720</name>
</gene>
<dbReference type="AlphaFoldDB" id="A0A2U1KSE9"/>
<comment type="caution">
    <text evidence="3">The sequence shown here is derived from an EMBL/GenBank/DDBJ whole genome shotgun (WGS) entry which is preliminary data.</text>
</comment>
<evidence type="ECO:0000313" key="3">
    <source>
        <dbReference type="EMBL" id="PWA39682.1"/>
    </source>
</evidence>
<evidence type="ECO:0000313" key="4">
    <source>
        <dbReference type="Proteomes" id="UP000245207"/>
    </source>
</evidence>
<proteinExistence type="inferred from homology"/>
<dbReference type="EMBL" id="PKPP01014407">
    <property type="protein sequence ID" value="PWA39682.1"/>
    <property type="molecule type" value="Genomic_DNA"/>
</dbReference>
<dbReference type="PROSITE" id="PS50891">
    <property type="entry name" value="LOB"/>
    <property type="match status" value="1"/>
</dbReference>
<sequence>MTMSCNGCRILRKGCDEDCILRPCLTWITSSESQANATLFLAKFYGRVGLLNLINAGPHHLRPDIFKSLLHEACGRIINPAYGSVGLIWSGNWEQCQAAVDSVLQGSTIMQLPSNNNHDASQQSSIMPIEGCDIRHLSKDPNDHHRVKTLKKFKKPRCESGSRQVVSTSVVGTEESTKCKVPERKREELEVNQAPNHEVLCAEINLLDNVDRVALLERDYRQVHCDESGKIEYDYHASAYFLFKSNSIMQIAS</sequence>
<dbReference type="Proteomes" id="UP000245207">
    <property type="component" value="Unassembled WGS sequence"/>
</dbReference>
<dbReference type="GO" id="GO:0010468">
    <property type="term" value="P:regulation of gene expression"/>
    <property type="evidence" value="ECO:0007669"/>
    <property type="project" value="TreeGrafter"/>
</dbReference>
<feature type="domain" description="LOB" evidence="2">
    <location>
        <begin position="3"/>
        <end position="109"/>
    </location>
</feature>
<evidence type="ECO:0000259" key="2">
    <source>
        <dbReference type="PROSITE" id="PS50891"/>
    </source>
</evidence>
<comment type="similarity">
    <text evidence="1">Belongs to the LOB domain-containing protein family.</text>
</comment>
<dbReference type="PANTHER" id="PTHR31304">
    <property type="entry name" value="LOB DOMAIN-CONTAINING PROTEIN 38"/>
    <property type="match status" value="1"/>
</dbReference>
<accession>A0A2U1KSE9</accession>
<reference evidence="3 4" key="1">
    <citation type="journal article" date="2018" name="Mol. Plant">
        <title>The genome of Artemisia annua provides insight into the evolution of Asteraceae family and artemisinin biosynthesis.</title>
        <authorList>
            <person name="Shen Q."/>
            <person name="Zhang L."/>
            <person name="Liao Z."/>
            <person name="Wang S."/>
            <person name="Yan T."/>
            <person name="Shi P."/>
            <person name="Liu M."/>
            <person name="Fu X."/>
            <person name="Pan Q."/>
            <person name="Wang Y."/>
            <person name="Lv Z."/>
            <person name="Lu X."/>
            <person name="Zhang F."/>
            <person name="Jiang W."/>
            <person name="Ma Y."/>
            <person name="Chen M."/>
            <person name="Hao X."/>
            <person name="Li L."/>
            <person name="Tang Y."/>
            <person name="Lv G."/>
            <person name="Zhou Y."/>
            <person name="Sun X."/>
            <person name="Brodelius P.E."/>
            <person name="Rose J.K.C."/>
            <person name="Tang K."/>
        </authorList>
    </citation>
    <scope>NUCLEOTIDE SEQUENCE [LARGE SCALE GENOMIC DNA]</scope>
    <source>
        <strain evidence="4">cv. Huhao1</strain>
        <tissue evidence="3">Leaf</tissue>
    </source>
</reference>
<dbReference type="PANTHER" id="PTHR31304:SF9">
    <property type="entry name" value="LOB DOMAIN-CONTAINING PROTEIN 40"/>
    <property type="match status" value="1"/>
</dbReference>
<dbReference type="STRING" id="35608.A0A2U1KSE9"/>
<dbReference type="OrthoDB" id="1922547at2759"/>
<organism evidence="3 4">
    <name type="scientific">Artemisia annua</name>
    <name type="common">Sweet wormwood</name>
    <dbReference type="NCBI Taxonomy" id="35608"/>
    <lineage>
        <taxon>Eukaryota</taxon>
        <taxon>Viridiplantae</taxon>
        <taxon>Streptophyta</taxon>
        <taxon>Embryophyta</taxon>
        <taxon>Tracheophyta</taxon>
        <taxon>Spermatophyta</taxon>
        <taxon>Magnoliopsida</taxon>
        <taxon>eudicotyledons</taxon>
        <taxon>Gunneridae</taxon>
        <taxon>Pentapetalae</taxon>
        <taxon>asterids</taxon>
        <taxon>campanulids</taxon>
        <taxon>Asterales</taxon>
        <taxon>Asteraceae</taxon>
        <taxon>Asteroideae</taxon>
        <taxon>Anthemideae</taxon>
        <taxon>Artemisiinae</taxon>
        <taxon>Artemisia</taxon>
    </lineage>
</organism>
<protein>
    <submittedName>
        <fullName evidence="3">LOB domain-containing protein</fullName>
    </submittedName>
</protein>
<name>A0A2U1KSE9_ARTAN</name>
<evidence type="ECO:0000256" key="1">
    <source>
        <dbReference type="ARBA" id="ARBA00005474"/>
    </source>
</evidence>
<dbReference type="Pfam" id="PF03195">
    <property type="entry name" value="LOB"/>
    <property type="match status" value="1"/>
</dbReference>
<keyword evidence="4" id="KW-1185">Reference proteome</keyword>
<dbReference type="InterPro" id="IPR004883">
    <property type="entry name" value="LOB"/>
</dbReference>